<dbReference type="InterPro" id="IPR008160">
    <property type="entry name" value="Collagen"/>
</dbReference>
<comment type="caution">
    <text evidence="3">The sequence shown here is derived from an EMBL/GenBank/DDBJ whole genome shotgun (WGS) entry which is preliminary data.</text>
</comment>
<organism evidence="3 4">
    <name type="scientific">Candidatus Gemmiger excrementigallinarum</name>
    <dbReference type="NCBI Taxonomy" id="2838609"/>
    <lineage>
        <taxon>Bacteria</taxon>
        <taxon>Bacillati</taxon>
        <taxon>Bacillota</taxon>
        <taxon>Clostridia</taxon>
        <taxon>Eubacteriales</taxon>
        <taxon>Gemmiger</taxon>
    </lineage>
</organism>
<evidence type="ECO:0000256" key="2">
    <source>
        <dbReference type="SAM" id="SignalP"/>
    </source>
</evidence>
<name>A0A9D2JA60_9FIRM</name>
<feature type="compositionally biased region" description="Basic and acidic residues" evidence="1">
    <location>
        <begin position="68"/>
        <end position="80"/>
    </location>
</feature>
<feature type="region of interest" description="Disordered" evidence="1">
    <location>
        <begin position="55"/>
        <end position="113"/>
    </location>
</feature>
<proteinExistence type="predicted"/>
<feature type="region of interest" description="Disordered" evidence="1">
    <location>
        <begin position="164"/>
        <end position="197"/>
    </location>
</feature>
<accession>A0A9D2JA60</accession>
<feature type="signal peptide" evidence="2">
    <location>
        <begin position="1"/>
        <end position="20"/>
    </location>
</feature>
<dbReference type="PROSITE" id="PS51257">
    <property type="entry name" value="PROKAR_LIPOPROTEIN"/>
    <property type="match status" value="1"/>
</dbReference>
<feature type="compositionally biased region" description="Basic and acidic residues" evidence="1">
    <location>
        <begin position="90"/>
        <end position="110"/>
    </location>
</feature>
<reference evidence="3" key="1">
    <citation type="journal article" date="2021" name="PeerJ">
        <title>Extensive microbial diversity within the chicken gut microbiome revealed by metagenomics and culture.</title>
        <authorList>
            <person name="Gilroy R."/>
            <person name="Ravi A."/>
            <person name="Getino M."/>
            <person name="Pursley I."/>
            <person name="Horton D.L."/>
            <person name="Alikhan N.F."/>
            <person name="Baker D."/>
            <person name="Gharbi K."/>
            <person name="Hall N."/>
            <person name="Watson M."/>
            <person name="Adriaenssens E.M."/>
            <person name="Foster-Nyarko E."/>
            <person name="Jarju S."/>
            <person name="Secka A."/>
            <person name="Antonio M."/>
            <person name="Oren A."/>
            <person name="Chaudhuri R.R."/>
            <person name="La Ragione R."/>
            <person name="Hildebrand F."/>
            <person name="Pallen M.J."/>
        </authorList>
    </citation>
    <scope>NUCLEOTIDE SEQUENCE</scope>
    <source>
        <strain evidence="3">ChiSxjej1B13-11774</strain>
    </source>
</reference>
<gene>
    <name evidence="3" type="ORF">H9811_06915</name>
</gene>
<reference evidence="3" key="2">
    <citation type="submission" date="2021-04" db="EMBL/GenBank/DDBJ databases">
        <authorList>
            <person name="Gilroy R."/>
        </authorList>
    </citation>
    <scope>NUCLEOTIDE SEQUENCE</scope>
    <source>
        <strain evidence="3">ChiSxjej1B13-11774</strain>
    </source>
</reference>
<protein>
    <submittedName>
        <fullName evidence="3">Collagen-like protein</fullName>
    </submittedName>
</protein>
<keyword evidence="2" id="KW-0732">Signal</keyword>
<evidence type="ECO:0000313" key="3">
    <source>
        <dbReference type="EMBL" id="HIZ42276.1"/>
    </source>
</evidence>
<sequence>MNRIVIPSLLLATMLLSACGADTTDKIQMQVSDGYIQYFNGESWENLVALEELRGPQGEQGPAGQPGKDGKDGVDGKDGEDGQDGLSGSDGKDGKDGIDGQDGRNGRDGIDGESYSECEHLFKKTSEGSKAIEDYGDGTFLYRRTETWQCEKCGKMETRYMDFESSPLPTPFPTPTPVPDEEEDLTASPTPNEQLEQ</sequence>
<feature type="chain" id="PRO_5039503056" evidence="2">
    <location>
        <begin position="21"/>
        <end position="197"/>
    </location>
</feature>
<feature type="compositionally biased region" description="Low complexity" evidence="1">
    <location>
        <begin position="55"/>
        <end position="66"/>
    </location>
</feature>
<evidence type="ECO:0000256" key="1">
    <source>
        <dbReference type="SAM" id="MobiDB-lite"/>
    </source>
</evidence>
<dbReference type="Pfam" id="PF01391">
    <property type="entry name" value="Collagen"/>
    <property type="match status" value="1"/>
</dbReference>
<feature type="compositionally biased region" description="Polar residues" evidence="1">
    <location>
        <begin position="187"/>
        <end position="197"/>
    </location>
</feature>
<keyword evidence="3" id="KW-0176">Collagen</keyword>
<dbReference type="PANTHER" id="PTHR24637">
    <property type="entry name" value="COLLAGEN"/>
    <property type="match status" value="1"/>
</dbReference>
<dbReference type="PANTHER" id="PTHR24637:SF236">
    <property type="entry name" value="NEMATODE CUTICLE COLLAGEN N-TERMINAL DOMAIN-CONTAINING PROTEIN"/>
    <property type="match status" value="1"/>
</dbReference>
<dbReference type="AlphaFoldDB" id="A0A9D2JA60"/>
<dbReference type="EMBL" id="DXBP01000045">
    <property type="protein sequence ID" value="HIZ42276.1"/>
    <property type="molecule type" value="Genomic_DNA"/>
</dbReference>
<feature type="compositionally biased region" description="Pro residues" evidence="1">
    <location>
        <begin position="168"/>
        <end position="178"/>
    </location>
</feature>
<dbReference type="Proteomes" id="UP000824048">
    <property type="component" value="Unassembled WGS sequence"/>
</dbReference>
<evidence type="ECO:0000313" key="4">
    <source>
        <dbReference type="Proteomes" id="UP000824048"/>
    </source>
</evidence>